<feature type="compositionally biased region" description="Basic and acidic residues" evidence="4">
    <location>
        <begin position="29"/>
        <end position="48"/>
    </location>
</feature>
<feature type="signal peptide" evidence="5">
    <location>
        <begin position="1"/>
        <end position="24"/>
    </location>
</feature>
<sequence>MKLKKLTALTMTAALMLAAAGCGAVTTENENKSDGTDKSQETTSKEVKKDDELKIGFSNCSQDTPFFANMTPIIEDYAKEKGISVVSLNADNDIEKQNKDIQDLISQGINMLIINPVNEDGPSAGIEACKNAGIPVVTVDKNVKKDYTAWVGRDNIEMGRLVGEKLIEMLGGESATGTILEIQGTAGSTTMMNRRDGFHEAIDKVPGLKIVQSSYCDYDRSKAIPATQDLLQANKDVVAIFGHNDDMALGAAQVCAEQGFTDIIVCGVDGLMEAVLQIEDGKYACTASNDPVLLGQTAVDTAIKIFDGESVEEFVDAGTVVIDSSNVKDYADKELDFATMVK</sequence>
<evidence type="ECO:0000256" key="4">
    <source>
        <dbReference type="SAM" id="MobiDB-lite"/>
    </source>
</evidence>
<dbReference type="InterPro" id="IPR025997">
    <property type="entry name" value="SBP_2_dom"/>
</dbReference>
<dbReference type="Pfam" id="PF13407">
    <property type="entry name" value="Peripla_BP_4"/>
    <property type="match status" value="1"/>
</dbReference>
<dbReference type="OrthoDB" id="9769193at2"/>
<dbReference type="EMBL" id="SLZZ01000017">
    <property type="protein sequence ID" value="TCS77448.1"/>
    <property type="molecule type" value="Genomic_DNA"/>
</dbReference>
<comment type="caution">
    <text evidence="7">The sequence shown here is derived from an EMBL/GenBank/DDBJ whole genome shotgun (WGS) entry which is preliminary data.</text>
</comment>
<dbReference type="Proteomes" id="UP000295726">
    <property type="component" value="Unassembled WGS sequence"/>
</dbReference>
<feature type="region of interest" description="Disordered" evidence="4">
    <location>
        <begin position="27"/>
        <end position="48"/>
    </location>
</feature>
<dbReference type="AlphaFoldDB" id="A0A4R3K3Y2"/>
<dbReference type="PANTHER" id="PTHR46847">
    <property type="entry name" value="D-ALLOSE-BINDING PERIPLASMIC PROTEIN-RELATED"/>
    <property type="match status" value="1"/>
</dbReference>
<comment type="similarity">
    <text evidence="2">Belongs to the bacterial solute-binding protein 2 family.</text>
</comment>
<dbReference type="RefSeq" id="WP_132382213.1">
    <property type="nucleotide sequence ID" value="NZ_DAISRC010000262.1"/>
</dbReference>
<feature type="domain" description="Periplasmic binding protein" evidence="6">
    <location>
        <begin position="55"/>
        <end position="309"/>
    </location>
</feature>
<evidence type="ECO:0000256" key="2">
    <source>
        <dbReference type="ARBA" id="ARBA00007639"/>
    </source>
</evidence>
<name>A0A4R3K3Y2_9FIRM</name>
<evidence type="ECO:0000259" key="6">
    <source>
        <dbReference type="Pfam" id="PF13407"/>
    </source>
</evidence>
<protein>
    <submittedName>
        <fullName evidence="7">Ribose transport system substrate-binding protein</fullName>
    </submittedName>
</protein>
<keyword evidence="3 5" id="KW-0732">Signal</keyword>
<proteinExistence type="inferred from homology"/>
<dbReference type="PANTHER" id="PTHR46847:SF1">
    <property type="entry name" value="D-ALLOSE-BINDING PERIPLASMIC PROTEIN-RELATED"/>
    <property type="match status" value="1"/>
</dbReference>
<evidence type="ECO:0000313" key="8">
    <source>
        <dbReference type="Proteomes" id="UP000295726"/>
    </source>
</evidence>
<gene>
    <name evidence="7" type="ORF">EDD59_11757</name>
</gene>
<evidence type="ECO:0000256" key="3">
    <source>
        <dbReference type="ARBA" id="ARBA00022729"/>
    </source>
</evidence>
<dbReference type="SUPFAM" id="SSF53822">
    <property type="entry name" value="Periplasmic binding protein-like I"/>
    <property type="match status" value="1"/>
</dbReference>
<comment type="subcellular location">
    <subcellularLocation>
        <location evidence="1">Cell envelope</location>
    </subcellularLocation>
</comment>
<dbReference type="InterPro" id="IPR028082">
    <property type="entry name" value="Peripla_BP_I"/>
</dbReference>
<dbReference type="Gene3D" id="3.40.50.2300">
    <property type="match status" value="2"/>
</dbReference>
<evidence type="ECO:0000256" key="5">
    <source>
        <dbReference type="SAM" id="SignalP"/>
    </source>
</evidence>
<dbReference type="GO" id="GO:0030246">
    <property type="term" value="F:carbohydrate binding"/>
    <property type="evidence" value="ECO:0007669"/>
    <property type="project" value="UniProtKB-ARBA"/>
</dbReference>
<keyword evidence="8" id="KW-1185">Reference proteome</keyword>
<dbReference type="PROSITE" id="PS51257">
    <property type="entry name" value="PROKAR_LIPOPROTEIN"/>
    <property type="match status" value="1"/>
</dbReference>
<dbReference type="GO" id="GO:0030313">
    <property type="term" value="C:cell envelope"/>
    <property type="evidence" value="ECO:0007669"/>
    <property type="project" value="UniProtKB-SubCell"/>
</dbReference>
<accession>A0A4R3K3Y2</accession>
<reference evidence="7 8" key="1">
    <citation type="submission" date="2019-03" db="EMBL/GenBank/DDBJ databases">
        <title>Genomic Encyclopedia of Type Strains, Phase IV (KMG-IV): sequencing the most valuable type-strain genomes for metagenomic binning, comparative biology and taxonomic classification.</title>
        <authorList>
            <person name="Goeker M."/>
        </authorList>
    </citation>
    <scope>NUCLEOTIDE SEQUENCE [LARGE SCALE GENOMIC DNA]</scope>
    <source>
        <strain evidence="7 8">DSM 29489</strain>
    </source>
</reference>
<organism evidence="7 8">
    <name type="scientific">Muricomes intestini</name>
    <dbReference type="NCBI Taxonomy" id="1796634"/>
    <lineage>
        <taxon>Bacteria</taxon>
        <taxon>Bacillati</taxon>
        <taxon>Bacillota</taxon>
        <taxon>Clostridia</taxon>
        <taxon>Lachnospirales</taxon>
        <taxon>Lachnospiraceae</taxon>
        <taxon>Muricomes</taxon>
    </lineage>
</organism>
<evidence type="ECO:0000313" key="7">
    <source>
        <dbReference type="EMBL" id="TCS77448.1"/>
    </source>
</evidence>
<evidence type="ECO:0000256" key="1">
    <source>
        <dbReference type="ARBA" id="ARBA00004196"/>
    </source>
</evidence>
<feature type="chain" id="PRO_5020657232" evidence="5">
    <location>
        <begin position="25"/>
        <end position="342"/>
    </location>
</feature>